<proteinExistence type="predicted"/>
<keyword evidence="2" id="KW-1185">Reference proteome</keyword>
<accession>A0A1Y3ALY6</accession>
<name>A0A1Y3ALY6_EURMA</name>
<comment type="caution">
    <text evidence="1">The sequence shown here is derived from an EMBL/GenBank/DDBJ whole genome shotgun (WGS) entry which is preliminary data.</text>
</comment>
<evidence type="ECO:0000313" key="2">
    <source>
        <dbReference type="Proteomes" id="UP000194236"/>
    </source>
</evidence>
<evidence type="ECO:0000313" key="1">
    <source>
        <dbReference type="EMBL" id="OTF69461.1"/>
    </source>
</evidence>
<reference evidence="1 2" key="1">
    <citation type="submission" date="2017-03" db="EMBL/GenBank/DDBJ databases">
        <title>Genome Survey of Euroglyphus maynei.</title>
        <authorList>
            <person name="Arlian L.G."/>
            <person name="Morgan M.S."/>
            <person name="Rider S.D."/>
        </authorList>
    </citation>
    <scope>NUCLEOTIDE SEQUENCE [LARGE SCALE GENOMIC DNA]</scope>
    <source>
        <strain evidence="1">Arlian Lab</strain>
        <tissue evidence="1">Whole body</tissue>
    </source>
</reference>
<gene>
    <name evidence="1" type="ORF">BLA29_011260</name>
</gene>
<dbReference type="Proteomes" id="UP000194236">
    <property type="component" value="Unassembled WGS sequence"/>
</dbReference>
<sequence length="18" mass="2144">MKMMLNYVKDGLQVNIFV</sequence>
<organism evidence="1 2">
    <name type="scientific">Euroglyphus maynei</name>
    <name type="common">Mayne's house dust mite</name>
    <dbReference type="NCBI Taxonomy" id="6958"/>
    <lineage>
        <taxon>Eukaryota</taxon>
        <taxon>Metazoa</taxon>
        <taxon>Ecdysozoa</taxon>
        <taxon>Arthropoda</taxon>
        <taxon>Chelicerata</taxon>
        <taxon>Arachnida</taxon>
        <taxon>Acari</taxon>
        <taxon>Acariformes</taxon>
        <taxon>Sarcoptiformes</taxon>
        <taxon>Astigmata</taxon>
        <taxon>Psoroptidia</taxon>
        <taxon>Analgoidea</taxon>
        <taxon>Pyroglyphidae</taxon>
        <taxon>Pyroglyphinae</taxon>
        <taxon>Euroglyphus</taxon>
    </lineage>
</organism>
<dbReference type="EMBL" id="MUJZ01070394">
    <property type="protein sequence ID" value="OTF69461.1"/>
    <property type="molecule type" value="Genomic_DNA"/>
</dbReference>
<dbReference type="AlphaFoldDB" id="A0A1Y3ALY6"/>
<protein>
    <submittedName>
        <fullName evidence="1">Uncharacterized protein</fullName>
    </submittedName>
</protein>